<reference evidence="7 8" key="1">
    <citation type="journal article" date="2020" name="ISME J.">
        <title>Uncovering the hidden diversity of litter-decomposition mechanisms in mushroom-forming fungi.</title>
        <authorList>
            <person name="Floudas D."/>
            <person name="Bentzer J."/>
            <person name="Ahren D."/>
            <person name="Johansson T."/>
            <person name="Persson P."/>
            <person name="Tunlid A."/>
        </authorList>
    </citation>
    <scope>NUCLEOTIDE SEQUENCE [LARGE SCALE GENOMIC DNA]</scope>
    <source>
        <strain evidence="7 8">CBS 406.79</strain>
    </source>
</reference>
<dbReference type="GO" id="GO:0097193">
    <property type="term" value="P:intrinsic apoptotic signaling pathway"/>
    <property type="evidence" value="ECO:0007669"/>
    <property type="project" value="InterPro"/>
</dbReference>
<keyword evidence="5" id="KW-0496">Mitochondrion</keyword>
<comment type="similarity">
    <text evidence="2">Belongs to the COA8 family.</text>
</comment>
<dbReference type="InterPro" id="IPR018796">
    <property type="entry name" value="COA8"/>
</dbReference>
<dbReference type="PANTHER" id="PTHR31107:SF2">
    <property type="entry name" value="CYTOCHROME C OXIDASE ASSEMBLY FACTOR 8"/>
    <property type="match status" value="1"/>
</dbReference>
<gene>
    <name evidence="7" type="ORF">D9757_007736</name>
</gene>
<evidence type="ECO:0000256" key="5">
    <source>
        <dbReference type="ARBA" id="ARBA00023128"/>
    </source>
</evidence>
<accession>A0A8H5M1D1</accession>
<comment type="caution">
    <text evidence="7">The sequence shown here is derived from an EMBL/GenBank/DDBJ whole genome shotgun (WGS) entry which is preliminary data.</text>
</comment>
<evidence type="ECO:0000313" key="8">
    <source>
        <dbReference type="Proteomes" id="UP000518752"/>
    </source>
</evidence>
<evidence type="ECO:0000256" key="3">
    <source>
        <dbReference type="ARBA" id="ARBA00022792"/>
    </source>
</evidence>
<evidence type="ECO:0000256" key="6">
    <source>
        <dbReference type="ARBA" id="ARBA00023136"/>
    </source>
</evidence>
<dbReference type="Proteomes" id="UP000518752">
    <property type="component" value="Unassembled WGS sequence"/>
</dbReference>
<name>A0A8H5M1D1_9AGAR</name>
<keyword evidence="3" id="KW-0999">Mitochondrion inner membrane</keyword>
<proteinExistence type="inferred from homology"/>
<evidence type="ECO:0000256" key="2">
    <source>
        <dbReference type="ARBA" id="ARBA00005453"/>
    </source>
</evidence>
<evidence type="ECO:0000256" key="4">
    <source>
        <dbReference type="ARBA" id="ARBA00022946"/>
    </source>
</evidence>
<evidence type="ECO:0000256" key="1">
    <source>
        <dbReference type="ARBA" id="ARBA00004443"/>
    </source>
</evidence>
<dbReference type="PANTHER" id="PTHR31107">
    <property type="entry name" value="APOPTOGENIC PROTEIN 1, MITOCHONDRIAL"/>
    <property type="match status" value="1"/>
</dbReference>
<keyword evidence="6" id="KW-0472">Membrane</keyword>
<dbReference type="OrthoDB" id="6246201at2759"/>
<comment type="subcellular location">
    <subcellularLocation>
        <location evidence="1">Mitochondrion inner membrane</location>
        <topology evidence="1">Peripheral membrane protein</topology>
        <orientation evidence="1">Matrix side</orientation>
    </subcellularLocation>
</comment>
<dbReference type="GO" id="GO:0005743">
    <property type="term" value="C:mitochondrial inner membrane"/>
    <property type="evidence" value="ECO:0007669"/>
    <property type="project" value="UniProtKB-SubCell"/>
</dbReference>
<organism evidence="7 8">
    <name type="scientific">Collybiopsis confluens</name>
    <dbReference type="NCBI Taxonomy" id="2823264"/>
    <lineage>
        <taxon>Eukaryota</taxon>
        <taxon>Fungi</taxon>
        <taxon>Dikarya</taxon>
        <taxon>Basidiomycota</taxon>
        <taxon>Agaricomycotina</taxon>
        <taxon>Agaricomycetes</taxon>
        <taxon>Agaricomycetidae</taxon>
        <taxon>Agaricales</taxon>
        <taxon>Marasmiineae</taxon>
        <taxon>Omphalotaceae</taxon>
        <taxon>Collybiopsis</taxon>
    </lineage>
</organism>
<dbReference type="AlphaFoldDB" id="A0A8H5M1D1"/>
<protein>
    <submittedName>
        <fullName evidence="7">Uncharacterized protein</fullName>
    </submittedName>
</protein>
<keyword evidence="8" id="KW-1185">Reference proteome</keyword>
<dbReference type="Pfam" id="PF10231">
    <property type="entry name" value="COA8"/>
    <property type="match status" value="1"/>
</dbReference>
<keyword evidence="4" id="KW-0809">Transit peptide</keyword>
<dbReference type="EMBL" id="JAACJN010000086">
    <property type="protein sequence ID" value="KAF5377076.1"/>
    <property type="molecule type" value="Genomic_DNA"/>
</dbReference>
<evidence type="ECO:0000313" key="7">
    <source>
        <dbReference type="EMBL" id="KAF5377076.1"/>
    </source>
</evidence>
<sequence length="182" mass="21000">MFFPLLPPSSTLLPRTSLRLLHVSTVNARHLVGPPHPISHLRPIIYDDAPPPPKPATLSHPYSLQEFHPEPASNSNAYEMQWKLQRQQLDDVSQNFWLDSNTRFEAAKDAVLAGLPESATPLDKENALSEFYRQWLMRESERIDEYAELWRARNWTTILLAARVHYSKLPSRMASLFRSKKS</sequence>